<dbReference type="InterPro" id="IPR022648">
    <property type="entry name" value="Pr_cel_nuc_antig_N"/>
</dbReference>
<dbReference type="GO" id="GO:0006275">
    <property type="term" value="P:regulation of DNA replication"/>
    <property type="evidence" value="ECO:0007669"/>
    <property type="project" value="InterPro"/>
</dbReference>
<evidence type="ECO:0000313" key="5">
    <source>
        <dbReference type="EMBL" id="QHT88156.1"/>
    </source>
</evidence>
<comment type="similarity">
    <text evidence="1">Belongs to the PCNA family.</text>
</comment>
<evidence type="ECO:0000259" key="4">
    <source>
        <dbReference type="Pfam" id="PF02747"/>
    </source>
</evidence>
<accession>A0A6C0I730</accession>
<dbReference type="SUPFAM" id="SSF55979">
    <property type="entry name" value="DNA clamp"/>
    <property type="match status" value="2"/>
</dbReference>
<dbReference type="AlphaFoldDB" id="A0A6C0I730"/>
<dbReference type="GO" id="GO:0003677">
    <property type="term" value="F:DNA binding"/>
    <property type="evidence" value="ECO:0007669"/>
    <property type="project" value="UniProtKB-KW"/>
</dbReference>
<reference evidence="5" key="1">
    <citation type="journal article" date="2020" name="Nature">
        <title>Giant virus diversity and host interactions through global metagenomics.</title>
        <authorList>
            <person name="Schulz F."/>
            <person name="Roux S."/>
            <person name="Paez-Espino D."/>
            <person name="Jungbluth S."/>
            <person name="Walsh D.A."/>
            <person name="Denef V.J."/>
            <person name="McMahon K.D."/>
            <person name="Konstantinidis K.T."/>
            <person name="Eloe-Fadrosh E.A."/>
            <person name="Kyrpides N.C."/>
            <person name="Woyke T."/>
        </authorList>
    </citation>
    <scope>NUCLEOTIDE SEQUENCE</scope>
    <source>
        <strain evidence="5">GVMAG-M-3300023184-24</strain>
    </source>
</reference>
<dbReference type="Gene3D" id="3.70.10.10">
    <property type="match status" value="1"/>
</dbReference>
<dbReference type="Pfam" id="PF00705">
    <property type="entry name" value="PCNA_N"/>
    <property type="match status" value="1"/>
</dbReference>
<proteinExistence type="inferred from homology"/>
<protein>
    <recommendedName>
        <fullName evidence="6">Proliferating cell nuclear antigen PCNA N-terminal domain-containing protein</fullName>
    </recommendedName>
</protein>
<organism evidence="5">
    <name type="scientific">viral metagenome</name>
    <dbReference type="NCBI Taxonomy" id="1070528"/>
    <lineage>
        <taxon>unclassified sequences</taxon>
        <taxon>metagenomes</taxon>
        <taxon>organismal metagenomes</taxon>
    </lineage>
</organism>
<name>A0A6C0I730_9ZZZZ</name>
<dbReference type="Pfam" id="PF02747">
    <property type="entry name" value="PCNA_C"/>
    <property type="match status" value="1"/>
</dbReference>
<evidence type="ECO:0000259" key="3">
    <source>
        <dbReference type="Pfam" id="PF00705"/>
    </source>
</evidence>
<dbReference type="PANTHER" id="PTHR11352">
    <property type="entry name" value="PROLIFERATING CELL NUCLEAR ANTIGEN"/>
    <property type="match status" value="1"/>
</dbReference>
<dbReference type="GO" id="GO:0030337">
    <property type="term" value="F:DNA polymerase processivity factor activity"/>
    <property type="evidence" value="ECO:0007669"/>
    <property type="project" value="InterPro"/>
</dbReference>
<feature type="domain" description="Proliferating cell nuclear antigen PCNA C-terminal" evidence="4">
    <location>
        <begin position="143"/>
        <end position="264"/>
    </location>
</feature>
<dbReference type="PANTHER" id="PTHR11352:SF0">
    <property type="entry name" value="PROLIFERATING CELL NUCLEAR ANTIGEN"/>
    <property type="match status" value="1"/>
</dbReference>
<evidence type="ECO:0008006" key="6">
    <source>
        <dbReference type="Google" id="ProtNLM"/>
    </source>
</evidence>
<dbReference type="GO" id="GO:0006272">
    <property type="term" value="P:leading strand elongation"/>
    <property type="evidence" value="ECO:0007669"/>
    <property type="project" value="TreeGrafter"/>
</dbReference>
<keyword evidence="2" id="KW-0238">DNA-binding</keyword>
<sequence>MKKSDCLLLVYTHEAYTFKVLAELLQNCVLDACFIINEKGIKLTGTDSKSLSGTKLVHLELLRDNFLTYHVPKEELQIGINLMHLYKMLKSIKKKDKLTLFINKSNTLNLGILIQGHENHFFSENYVKITNYRSVDTELPDGYDMPIITSAKEFAKLKSLNRVSKYIQITYHKQKIEFFCDKENVYSKKITFGDTSNNNDDNDTDEDMDEDNIDTFTQKYETEQIIQLVKVAGLSTNVKIFYDKILPLKFQLNVGCLGQISIYMKSKEMIEEDERENDDNSTMLFYLNND</sequence>
<dbReference type="EMBL" id="MN740110">
    <property type="protein sequence ID" value="QHT88156.1"/>
    <property type="molecule type" value="Genomic_DNA"/>
</dbReference>
<evidence type="ECO:0000256" key="2">
    <source>
        <dbReference type="ARBA" id="ARBA00023125"/>
    </source>
</evidence>
<feature type="domain" description="Proliferating cell nuclear antigen PCNA N-terminal" evidence="3">
    <location>
        <begin position="14"/>
        <end position="118"/>
    </location>
</feature>
<dbReference type="InterPro" id="IPR000730">
    <property type="entry name" value="Pr_cel_nuc_antig"/>
</dbReference>
<dbReference type="InterPro" id="IPR022649">
    <property type="entry name" value="Pr_cel_nuc_antig_C"/>
</dbReference>
<dbReference type="InterPro" id="IPR046938">
    <property type="entry name" value="DNA_clamp_sf"/>
</dbReference>
<evidence type="ECO:0000256" key="1">
    <source>
        <dbReference type="ARBA" id="ARBA00010462"/>
    </source>
</evidence>